<proteinExistence type="predicted"/>
<dbReference type="AlphaFoldDB" id="A0A1F7S1Z9"/>
<protein>
    <submittedName>
        <fullName evidence="1">Uncharacterized protein</fullName>
    </submittedName>
</protein>
<reference evidence="1 2" key="1">
    <citation type="journal article" date="2016" name="Nat. Commun.">
        <title>Thousands of microbial genomes shed light on interconnected biogeochemical processes in an aquifer system.</title>
        <authorList>
            <person name="Anantharaman K."/>
            <person name="Brown C.T."/>
            <person name="Hug L.A."/>
            <person name="Sharon I."/>
            <person name="Castelle C.J."/>
            <person name="Probst A.J."/>
            <person name="Thomas B.C."/>
            <person name="Singh A."/>
            <person name="Wilkins M.J."/>
            <person name="Karaoz U."/>
            <person name="Brodie E.L."/>
            <person name="Williams K.H."/>
            <person name="Hubbard S.S."/>
            <person name="Banfield J.F."/>
        </authorList>
    </citation>
    <scope>NUCLEOTIDE SEQUENCE [LARGE SCALE GENOMIC DNA]</scope>
</reference>
<dbReference type="EMBL" id="MGDD01000058">
    <property type="protein sequence ID" value="OGL47741.1"/>
    <property type="molecule type" value="Genomic_DNA"/>
</dbReference>
<name>A0A1F7S1Z9_9BACT</name>
<gene>
    <name evidence="1" type="ORF">A2161_19950</name>
</gene>
<sequence length="137" mass="15983">MIADSLDIVLDLAKAIGAEEAPSAQQLVLYIPDKDKNGKRIKYIKRWIREAKKVFNEIGGGATTFPPAEGTWLNPETNRTLWEKTTIIYTYIYSEKFEKNILLLRKFLHKFGREANQGEVVFEFDGKFYRIQKYDMK</sequence>
<evidence type="ECO:0000313" key="2">
    <source>
        <dbReference type="Proteomes" id="UP000179266"/>
    </source>
</evidence>
<evidence type="ECO:0000313" key="1">
    <source>
        <dbReference type="EMBL" id="OGL47741.1"/>
    </source>
</evidence>
<accession>A0A1F7S1Z9</accession>
<dbReference type="Proteomes" id="UP000179266">
    <property type="component" value="Unassembled WGS sequence"/>
</dbReference>
<comment type="caution">
    <text evidence="1">The sequence shown here is derived from an EMBL/GenBank/DDBJ whole genome shotgun (WGS) entry which is preliminary data.</text>
</comment>
<organism evidence="1 2">
    <name type="scientific">Candidatus Schekmanbacteria bacterium RBG_13_48_7</name>
    <dbReference type="NCBI Taxonomy" id="1817878"/>
    <lineage>
        <taxon>Bacteria</taxon>
        <taxon>Candidatus Schekmaniibacteriota</taxon>
    </lineage>
</organism>